<gene>
    <name evidence="4" type="ordered locus">Ccel_0970</name>
</gene>
<dbReference type="AlphaFoldDB" id="B8I972"/>
<dbReference type="STRING" id="394503.Ccel_0970"/>
<organism evidence="4 5">
    <name type="scientific">Ruminiclostridium cellulolyticum (strain ATCC 35319 / DSM 5812 / JCM 6584 / H10)</name>
    <name type="common">Clostridium cellulolyticum</name>
    <dbReference type="NCBI Taxonomy" id="394503"/>
    <lineage>
        <taxon>Bacteria</taxon>
        <taxon>Bacillati</taxon>
        <taxon>Bacillota</taxon>
        <taxon>Clostridia</taxon>
        <taxon>Eubacteriales</taxon>
        <taxon>Oscillospiraceae</taxon>
        <taxon>Ruminiclostridium</taxon>
    </lineage>
</organism>
<protein>
    <submittedName>
        <fullName evidence="4">Nucleotidyl transferase</fullName>
    </submittedName>
</protein>
<evidence type="ECO:0000313" key="4">
    <source>
        <dbReference type="EMBL" id="ACL75332.1"/>
    </source>
</evidence>
<dbReference type="InterPro" id="IPR005835">
    <property type="entry name" value="NTP_transferase_dom"/>
</dbReference>
<evidence type="ECO:0000313" key="5">
    <source>
        <dbReference type="Proteomes" id="UP000001349"/>
    </source>
</evidence>
<evidence type="ECO:0000259" key="3">
    <source>
        <dbReference type="Pfam" id="PF00483"/>
    </source>
</evidence>
<proteinExistence type="predicted"/>
<sequence length="244" mass="27623">MKALVLAGGRGKRLDQLSADKNKCMVKVGDYPVIEYSLNCAASIDINEIIIVVGYRAEDIINRYGNSFKGKKVSYVIQWEQKGLVNAIECARTAIGKDDFILFLGDEVLLNPRHSKMIEEFEKGNAFVICGIVEVDDPSLIQKTYAVLQNENNEVFRLIEKPRKALNNFMGTGDCIFKNDIFKYIDVTPIHYQRNEKELPDLIQCAIDDGKKVNSFIICSGYANINLQEDIAVAENFYVKEYQT</sequence>
<dbReference type="Proteomes" id="UP000001349">
    <property type="component" value="Chromosome"/>
</dbReference>
<dbReference type="EMBL" id="CP001348">
    <property type="protein sequence ID" value="ACL75332.1"/>
    <property type="molecule type" value="Genomic_DNA"/>
</dbReference>
<dbReference type="PANTHER" id="PTHR43584:SF8">
    <property type="entry name" value="N-ACETYLMURAMATE ALPHA-1-PHOSPHATE URIDYLYLTRANSFERASE"/>
    <property type="match status" value="1"/>
</dbReference>
<dbReference type="PANTHER" id="PTHR43584">
    <property type="entry name" value="NUCLEOTIDYL TRANSFERASE"/>
    <property type="match status" value="1"/>
</dbReference>
<accession>B8I972</accession>
<dbReference type="OrthoDB" id="9806837at2"/>
<dbReference type="eggNOG" id="COG1209">
    <property type="taxonomic scope" value="Bacteria"/>
</dbReference>
<dbReference type="InterPro" id="IPR050065">
    <property type="entry name" value="GlmU-like"/>
</dbReference>
<dbReference type="RefSeq" id="WP_015924489.1">
    <property type="nucleotide sequence ID" value="NC_011898.1"/>
</dbReference>
<reference evidence="4 5" key="1">
    <citation type="submission" date="2009-01" db="EMBL/GenBank/DDBJ databases">
        <title>Complete sequence of Clostridium cellulolyticum H10.</title>
        <authorList>
            <consortium name="US DOE Joint Genome Institute"/>
            <person name="Lucas S."/>
            <person name="Copeland A."/>
            <person name="Lapidus A."/>
            <person name="Glavina del Rio T."/>
            <person name="Dalin E."/>
            <person name="Tice H."/>
            <person name="Bruce D."/>
            <person name="Goodwin L."/>
            <person name="Pitluck S."/>
            <person name="Chertkov O."/>
            <person name="Saunders E."/>
            <person name="Brettin T."/>
            <person name="Detter J.C."/>
            <person name="Han C."/>
            <person name="Larimer F."/>
            <person name="Land M."/>
            <person name="Hauser L."/>
            <person name="Kyrpides N."/>
            <person name="Ivanova N."/>
            <person name="Zhou J."/>
            <person name="Richardson P."/>
        </authorList>
    </citation>
    <scope>NUCLEOTIDE SEQUENCE [LARGE SCALE GENOMIC DNA]</scope>
    <source>
        <strain evidence="5">ATCC 35319 / DSM 5812 / JCM 6584 / H10</strain>
    </source>
</reference>
<evidence type="ECO:0000256" key="1">
    <source>
        <dbReference type="ARBA" id="ARBA00022679"/>
    </source>
</evidence>
<dbReference type="InterPro" id="IPR029044">
    <property type="entry name" value="Nucleotide-diphossugar_trans"/>
</dbReference>
<keyword evidence="2" id="KW-0548">Nucleotidyltransferase</keyword>
<keyword evidence="1 4" id="KW-0808">Transferase</keyword>
<name>B8I972_RUMCH</name>
<dbReference type="GO" id="GO:0016779">
    <property type="term" value="F:nucleotidyltransferase activity"/>
    <property type="evidence" value="ECO:0007669"/>
    <property type="project" value="UniProtKB-KW"/>
</dbReference>
<evidence type="ECO:0000256" key="2">
    <source>
        <dbReference type="ARBA" id="ARBA00022695"/>
    </source>
</evidence>
<dbReference type="SUPFAM" id="SSF53448">
    <property type="entry name" value="Nucleotide-diphospho-sugar transferases"/>
    <property type="match status" value="1"/>
</dbReference>
<keyword evidence="5" id="KW-1185">Reference proteome</keyword>
<dbReference type="Gene3D" id="3.90.550.10">
    <property type="entry name" value="Spore Coat Polysaccharide Biosynthesis Protein SpsA, Chain A"/>
    <property type="match status" value="1"/>
</dbReference>
<dbReference type="Pfam" id="PF00483">
    <property type="entry name" value="NTP_transferase"/>
    <property type="match status" value="1"/>
</dbReference>
<dbReference type="CDD" id="cd04181">
    <property type="entry name" value="NTP_transferase"/>
    <property type="match status" value="1"/>
</dbReference>
<feature type="domain" description="Nucleotidyl transferase" evidence="3">
    <location>
        <begin position="2"/>
        <end position="216"/>
    </location>
</feature>
<dbReference type="HOGENOM" id="CLU_029499_9_0_9"/>
<dbReference type="KEGG" id="cce:Ccel_0970"/>